<dbReference type="RefSeq" id="WP_377120645.1">
    <property type="nucleotide sequence ID" value="NZ_JBHRSD010000002.1"/>
</dbReference>
<dbReference type="EMBL" id="JBHRSD010000002">
    <property type="protein sequence ID" value="MFC3031429.1"/>
    <property type="molecule type" value="Genomic_DNA"/>
</dbReference>
<organism evidence="2 3">
    <name type="scientific">Pseudoalteromonas fenneropenaei</name>
    <dbReference type="NCBI Taxonomy" id="1737459"/>
    <lineage>
        <taxon>Bacteria</taxon>
        <taxon>Pseudomonadati</taxon>
        <taxon>Pseudomonadota</taxon>
        <taxon>Gammaproteobacteria</taxon>
        <taxon>Alteromonadales</taxon>
        <taxon>Pseudoalteromonadaceae</taxon>
        <taxon>Pseudoalteromonas</taxon>
    </lineage>
</organism>
<reference evidence="3" key="1">
    <citation type="journal article" date="2019" name="Int. J. Syst. Evol. Microbiol.">
        <title>The Global Catalogue of Microorganisms (GCM) 10K type strain sequencing project: providing services to taxonomists for standard genome sequencing and annotation.</title>
        <authorList>
            <consortium name="The Broad Institute Genomics Platform"/>
            <consortium name="The Broad Institute Genome Sequencing Center for Infectious Disease"/>
            <person name="Wu L."/>
            <person name="Ma J."/>
        </authorList>
    </citation>
    <scope>NUCLEOTIDE SEQUENCE [LARGE SCALE GENOMIC DNA]</scope>
    <source>
        <strain evidence="3">KCTC 42730</strain>
    </source>
</reference>
<dbReference type="SUPFAM" id="SSF51197">
    <property type="entry name" value="Clavaminate synthase-like"/>
    <property type="match status" value="1"/>
</dbReference>
<name>A0ABV7CFQ1_9GAMM</name>
<comment type="caution">
    <text evidence="2">The sequence shown here is derived from an EMBL/GenBank/DDBJ whole genome shotgun (WGS) entry which is preliminary data.</text>
</comment>
<proteinExistence type="predicted"/>
<dbReference type="InterPro" id="IPR041667">
    <property type="entry name" value="Cupin_8"/>
</dbReference>
<evidence type="ECO:0000313" key="3">
    <source>
        <dbReference type="Proteomes" id="UP001595453"/>
    </source>
</evidence>
<keyword evidence="3" id="KW-1185">Reference proteome</keyword>
<dbReference type="PANTHER" id="PTHR12461">
    <property type="entry name" value="HYPOXIA-INDUCIBLE FACTOR 1 ALPHA INHIBITOR-RELATED"/>
    <property type="match status" value="1"/>
</dbReference>
<sequence>MALEPLDITSLAPVAEHPPIAATELAATLSALTTPVVLRQQVADWPIVALAKQDSLTALDYLSEHATTEPVTVFEVAPTANGRVFYNENFTGFNFRVHQGPFTRLAAQLKTPSPTGSSTFYLGSTLIERWFPRLAQTHHCGLEAHQPLTSLWLGQQSKVAAHSDFPLNLACNIIGTRRFILFPPEQVKNLYIGSLDFNPAGRPISMVDFAAVDFARFPKFEQALEHALVVDLAPGDCVYIPSMWWHYVEGLEAINAQINYWWRDTPTTAGSPSEALNHAILTLRHLPTHEKRAWQQLFEHYVFADTQSIDHIPSHLQGRLGDTDERLIKQLKQQLAQQLMRK</sequence>
<dbReference type="PANTHER" id="PTHR12461:SF105">
    <property type="entry name" value="HYPOXIA-INDUCIBLE FACTOR 1-ALPHA INHIBITOR"/>
    <property type="match status" value="1"/>
</dbReference>
<accession>A0ABV7CFQ1</accession>
<evidence type="ECO:0000313" key="2">
    <source>
        <dbReference type="EMBL" id="MFC3031429.1"/>
    </source>
</evidence>
<dbReference type="Gene3D" id="2.60.120.650">
    <property type="entry name" value="Cupin"/>
    <property type="match status" value="1"/>
</dbReference>
<gene>
    <name evidence="2" type="ORF">ACFOEE_02665</name>
</gene>
<dbReference type="PROSITE" id="PS51184">
    <property type="entry name" value="JMJC"/>
    <property type="match status" value="1"/>
</dbReference>
<dbReference type="Pfam" id="PF13621">
    <property type="entry name" value="Cupin_8"/>
    <property type="match status" value="1"/>
</dbReference>
<evidence type="ECO:0000259" key="1">
    <source>
        <dbReference type="PROSITE" id="PS51184"/>
    </source>
</evidence>
<dbReference type="SMART" id="SM00558">
    <property type="entry name" value="JmjC"/>
    <property type="match status" value="1"/>
</dbReference>
<protein>
    <submittedName>
        <fullName evidence="2">Cupin-like domain-containing protein</fullName>
    </submittedName>
</protein>
<dbReference type="InterPro" id="IPR003347">
    <property type="entry name" value="JmjC_dom"/>
</dbReference>
<dbReference type="Proteomes" id="UP001595453">
    <property type="component" value="Unassembled WGS sequence"/>
</dbReference>
<feature type="domain" description="JmjC" evidence="1">
    <location>
        <begin position="120"/>
        <end position="277"/>
    </location>
</feature>